<proteinExistence type="predicted"/>
<accession>A0A8T0QMH2</accession>
<dbReference type="EMBL" id="CM029049">
    <property type="protein sequence ID" value="KAG2572216.1"/>
    <property type="molecule type" value="Genomic_DNA"/>
</dbReference>
<organism evidence="2 3">
    <name type="scientific">Panicum virgatum</name>
    <name type="common">Blackwell switchgrass</name>
    <dbReference type="NCBI Taxonomy" id="38727"/>
    <lineage>
        <taxon>Eukaryota</taxon>
        <taxon>Viridiplantae</taxon>
        <taxon>Streptophyta</taxon>
        <taxon>Embryophyta</taxon>
        <taxon>Tracheophyta</taxon>
        <taxon>Spermatophyta</taxon>
        <taxon>Magnoliopsida</taxon>
        <taxon>Liliopsida</taxon>
        <taxon>Poales</taxon>
        <taxon>Poaceae</taxon>
        <taxon>PACMAD clade</taxon>
        <taxon>Panicoideae</taxon>
        <taxon>Panicodae</taxon>
        <taxon>Paniceae</taxon>
        <taxon>Panicinae</taxon>
        <taxon>Panicum</taxon>
        <taxon>Panicum sect. Hiantes</taxon>
    </lineage>
</organism>
<reference evidence="2" key="1">
    <citation type="submission" date="2020-05" db="EMBL/GenBank/DDBJ databases">
        <title>WGS assembly of Panicum virgatum.</title>
        <authorList>
            <person name="Lovell J.T."/>
            <person name="Jenkins J."/>
            <person name="Shu S."/>
            <person name="Juenger T.E."/>
            <person name="Schmutz J."/>
        </authorList>
    </citation>
    <scope>NUCLEOTIDE SEQUENCE</scope>
    <source>
        <strain evidence="2">AP13</strain>
    </source>
</reference>
<evidence type="ECO:0000313" key="3">
    <source>
        <dbReference type="Proteomes" id="UP000823388"/>
    </source>
</evidence>
<name>A0A8T0QMH2_PANVG</name>
<evidence type="ECO:0000256" key="1">
    <source>
        <dbReference type="SAM" id="MobiDB-lite"/>
    </source>
</evidence>
<sequence>MGQVCTLFSLHLPKVHYRPIYTSEAGWLCSTIQGLESKLGRGRKRGPKSSGNGNIEESPTCLFSPPAAEVEANLGSALLPFPFGLLFNWFSRLKQTMQLFG</sequence>
<protein>
    <submittedName>
        <fullName evidence="2">Uncharacterized protein</fullName>
    </submittedName>
</protein>
<evidence type="ECO:0000313" key="2">
    <source>
        <dbReference type="EMBL" id="KAG2572216.1"/>
    </source>
</evidence>
<gene>
    <name evidence="2" type="ORF">PVAP13_7KG160310</name>
</gene>
<dbReference type="AlphaFoldDB" id="A0A8T0QMH2"/>
<feature type="region of interest" description="Disordered" evidence="1">
    <location>
        <begin position="38"/>
        <end position="60"/>
    </location>
</feature>
<comment type="caution">
    <text evidence="2">The sequence shown here is derived from an EMBL/GenBank/DDBJ whole genome shotgun (WGS) entry which is preliminary data.</text>
</comment>
<dbReference type="Proteomes" id="UP000823388">
    <property type="component" value="Chromosome 7K"/>
</dbReference>
<keyword evidence="3" id="KW-1185">Reference proteome</keyword>